<evidence type="ECO:0000313" key="1">
    <source>
        <dbReference type="EMBL" id="SAL99803.1"/>
    </source>
</evidence>
<proteinExistence type="predicted"/>
<dbReference type="Proteomes" id="UP000078561">
    <property type="component" value="Unassembled WGS sequence"/>
</dbReference>
<gene>
    <name evidence="1" type="primary">ABSGL_05457.1 scaffold 7164</name>
</gene>
<sequence>MTYRLNYQASDKHDDIPSGTHYQSLKNAIFANEFDIAIGLYIDGFSATSKPSISLTMVNVVNLNPSKYSVQGMEVLCDDGATITSKVSLLLASGDIPAAAALSGHIGHTARSGCRIVQSKVSMVKKEEELYLEGGIQPVLLFRPSWYPDSPTIRRKWRHPHPIEVYYYGDVHFYLMHRRRFYAVRTLSQTQYDHQNRMYFTTLQSKTVVLDARSIVGDAGSTRE</sequence>
<reference evidence="1" key="1">
    <citation type="submission" date="2016-04" db="EMBL/GenBank/DDBJ databases">
        <authorList>
            <person name="Evans L.H."/>
            <person name="Alamgir A."/>
            <person name="Owens N."/>
            <person name="Weber N.D."/>
            <person name="Virtaneva K."/>
            <person name="Barbian K."/>
            <person name="Babar A."/>
            <person name="Rosenke K."/>
        </authorList>
    </citation>
    <scope>NUCLEOTIDE SEQUENCE [LARGE SCALE GENOMIC DNA]</scope>
    <source>
        <strain evidence="1">CBS 101.48</strain>
    </source>
</reference>
<dbReference type="OrthoDB" id="3039677at2759"/>
<organism evidence="1">
    <name type="scientific">Absidia glauca</name>
    <name type="common">Pin mould</name>
    <dbReference type="NCBI Taxonomy" id="4829"/>
    <lineage>
        <taxon>Eukaryota</taxon>
        <taxon>Fungi</taxon>
        <taxon>Fungi incertae sedis</taxon>
        <taxon>Mucoromycota</taxon>
        <taxon>Mucoromycotina</taxon>
        <taxon>Mucoromycetes</taxon>
        <taxon>Mucorales</taxon>
        <taxon>Cunninghamellaceae</taxon>
        <taxon>Absidia</taxon>
    </lineage>
</organism>
<dbReference type="EMBL" id="LT553028">
    <property type="protein sequence ID" value="SAL99803.1"/>
    <property type="molecule type" value="Genomic_DNA"/>
</dbReference>
<dbReference type="STRING" id="4829.A0A163JJM8"/>
<dbReference type="AlphaFoldDB" id="A0A163JJM8"/>
<dbReference type="InParanoid" id="A0A163JJM8"/>
<name>A0A163JJM8_ABSGL</name>
<keyword evidence="2" id="KW-1185">Reference proteome</keyword>
<protein>
    <submittedName>
        <fullName evidence="1">Uncharacterized protein</fullName>
    </submittedName>
</protein>
<evidence type="ECO:0000313" key="2">
    <source>
        <dbReference type="Proteomes" id="UP000078561"/>
    </source>
</evidence>
<accession>A0A163JJM8</accession>